<gene>
    <name evidence="9" type="ORF">A5634_13305</name>
</gene>
<dbReference type="RefSeq" id="WP_065142118.1">
    <property type="nucleotide sequence ID" value="NZ_LZLS01000003.1"/>
</dbReference>
<sequence length="404" mass="44934">MPAPPTATTARFDEPTFYLGDPNSTFRHLRETDPVHWYEEGKFWVITKYDDIKSVSTRPERFRSERIAIMMDLIAHREGRDPQNYGSRGIMFTDPPEHRAYRKAIGVRFTPAVVQQLDSRIRGVIRGILDGLPEGEFDWIARVAEPIPVYVFAYLLGVPEADWPQVSGWATTIANAGSGLATDDDFQVIFGEIAPYLMGLVAERTREPADDLLTMLTTASVDGQPFDEVQVMTYALTLLAAGSETTQSLFAGLADCLDRYPEQAEKLFAEPLLSANAVEETLRYWTPVMSMARQAACDVELRGTRVRAGDGVLLAYASANRDEEHWGATAETFDVTRAGAASHLGFGVGEHFCMGAALARREARLLLEEVIMRANGIHVTGERIARASALVHTHDRLPVRLNYR</sequence>
<comment type="caution">
    <text evidence="9">The sequence shown here is derived from an EMBL/GenBank/DDBJ whole genome shotgun (WGS) entry which is preliminary data.</text>
</comment>
<evidence type="ECO:0000256" key="3">
    <source>
        <dbReference type="ARBA" id="ARBA00022617"/>
    </source>
</evidence>
<dbReference type="GO" id="GO:0020037">
    <property type="term" value="F:heme binding"/>
    <property type="evidence" value="ECO:0007669"/>
    <property type="project" value="InterPro"/>
</dbReference>
<organism evidence="9 10">
    <name type="scientific">Mycobacterium asiaticum</name>
    <dbReference type="NCBI Taxonomy" id="1790"/>
    <lineage>
        <taxon>Bacteria</taxon>
        <taxon>Bacillati</taxon>
        <taxon>Actinomycetota</taxon>
        <taxon>Actinomycetes</taxon>
        <taxon>Mycobacteriales</taxon>
        <taxon>Mycobacteriaceae</taxon>
        <taxon>Mycobacterium</taxon>
    </lineage>
</organism>
<dbReference type="OrthoDB" id="5241086at2"/>
<evidence type="ECO:0000256" key="5">
    <source>
        <dbReference type="ARBA" id="ARBA00023002"/>
    </source>
</evidence>
<evidence type="ECO:0000256" key="1">
    <source>
        <dbReference type="ARBA" id="ARBA00001971"/>
    </source>
</evidence>
<evidence type="ECO:0000256" key="2">
    <source>
        <dbReference type="ARBA" id="ARBA00010617"/>
    </source>
</evidence>
<dbReference type="InterPro" id="IPR002397">
    <property type="entry name" value="Cyt_P450_B"/>
</dbReference>
<dbReference type="Proteomes" id="UP000093928">
    <property type="component" value="Unassembled WGS sequence"/>
</dbReference>
<keyword evidence="6 8" id="KW-0408">Iron</keyword>
<comment type="similarity">
    <text evidence="2 8">Belongs to the cytochrome P450 family.</text>
</comment>
<dbReference type="FunFam" id="1.10.630.10:FF:000018">
    <property type="entry name" value="Cytochrome P450 monooxygenase"/>
    <property type="match status" value="1"/>
</dbReference>
<keyword evidence="5 8" id="KW-0560">Oxidoreductase</keyword>
<keyword evidence="3 8" id="KW-0349">Heme</keyword>
<dbReference type="GO" id="GO:0036199">
    <property type="term" value="F:cholest-4-en-3-one 26-monooxygenase activity"/>
    <property type="evidence" value="ECO:0007669"/>
    <property type="project" value="TreeGrafter"/>
</dbReference>
<keyword evidence="7 8" id="KW-0503">Monooxygenase</keyword>
<dbReference type="GO" id="GO:0006707">
    <property type="term" value="P:cholesterol catabolic process"/>
    <property type="evidence" value="ECO:0007669"/>
    <property type="project" value="TreeGrafter"/>
</dbReference>
<evidence type="ECO:0000313" key="10">
    <source>
        <dbReference type="Proteomes" id="UP000093928"/>
    </source>
</evidence>
<dbReference type="EMBL" id="LZLS01000003">
    <property type="protein sequence ID" value="OBK31563.1"/>
    <property type="molecule type" value="Genomic_DNA"/>
</dbReference>
<dbReference type="AlphaFoldDB" id="A0A1A3PBG0"/>
<proteinExistence type="inferred from homology"/>
<dbReference type="Pfam" id="PF00067">
    <property type="entry name" value="p450"/>
    <property type="match status" value="1"/>
</dbReference>
<comment type="cofactor">
    <cofactor evidence="1">
        <name>heme</name>
        <dbReference type="ChEBI" id="CHEBI:30413"/>
    </cofactor>
</comment>
<evidence type="ECO:0000256" key="4">
    <source>
        <dbReference type="ARBA" id="ARBA00022723"/>
    </source>
</evidence>
<protein>
    <submittedName>
        <fullName evidence="9">Cytochrome</fullName>
    </submittedName>
</protein>
<dbReference type="Gene3D" id="1.10.630.10">
    <property type="entry name" value="Cytochrome P450"/>
    <property type="match status" value="1"/>
</dbReference>
<dbReference type="InterPro" id="IPR036396">
    <property type="entry name" value="Cyt_P450_sf"/>
</dbReference>
<dbReference type="SUPFAM" id="SSF48264">
    <property type="entry name" value="Cytochrome P450"/>
    <property type="match status" value="1"/>
</dbReference>
<reference evidence="9 10" key="1">
    <citation type="submission" date="2016-06" db="EMBL/GenBank/DDBJ databases">
        <authorList>
            <person name="Kjaerup R.B."/>
            <person name="Dalgaard T.S."/>
            <person name="Juul-Madsen H.R."/>
        </authorList>
    </citation>
    <scope>NUCLEOTIDE SEQUENCE [LARGE SCALE GENOMIC DNA]</scope>
    <source>
        <strain evidence="9 10">1165133.8</strain>
    </source>
</reference>
<evidence type="ECO:0000256" key="7">
    <source>
        <dbReference type="ARBA" id="ARBA00023033"/>
    </source>
</evidence>
<dbReference type="InterPro" id="IPR017972">
    <property type="entry name" value="Cyt_P450_CS"/>
</dbReference>
<dbReference type="PANTHER" id="PTHR46696">
    <property type="entry name" value="P450, PUTATIVE (EUROFUNG)-RELATED"/>
    <property type="match status" value="1"/>
</dbReference>
<evidence type="ECO:0000256" key="8">
    <source>
        <dbReference type="RuleBase" id="RU000461"/>
    </source>
</evidence>
<keyword evidence="4 8" id="KW-0479">Metal-binding</keyword>
<evidence type="ECO:0000256" key="6">
    <source>
        <dbReference type="ARBA" id="ARBA00023004"/>
    </source>
</evidence>
<dbReference type="GO" id="GO:0008395">
    <property type="term" value="F:steroid hydroxylase activity"/>
    <property type="evidence" value="ECO:0007669"/>
    <property type="project" value="TreeGrafter"/>
</dbReference>
<evidence type="ECO:0000313" key="9">
    <source>
        <dbReference type="EMBL" id="OBK31563.1"/>
    </source>
</evidence>
<dbReference type="PANTHER" id="PTHR46696:SF4">
    <property type="entry name" value="BIOTIN BIOSYNTHESIS CYTOCHROME P450"/>
    <property type="match status" value="1"/>
</dbReference>
<dbReference type="InterPro" id="IPR001128">
    <property type="entry name" value="Cyt_P450"/>
</dbReference>
<name>A0A1A3PBG0_MYCAS</name>
<dbReference type="PRINTS" id="PR00359">
    <property type="entry name" value="BP450"/>
</dbReference>
<accession>A0A1A3PBG0</accession>
<dbReference type="PROSITE" id="PS00086">
    <property type="entry name" value="CYTOCHROME_P450"/>
    <property type="match status" value="1"/>
</dbReference>
<dbReference type="GO" id="GO:0005506">
    <property type="term" value="F:iron ion binding"/>
    <property type="evidence" value="ECO:0007669"/>
    <property type="project" value="InterPro"/>
</dbReference>